<sequence>MQVGYRPQMRMPMMPPTVNAPLPVAAPTGQMPAQLGISANMPAQVNPMMINPIDIGFDGKMLRKTVARKTVDHNPSVVKYLEDRIWKSNNLDDRSLQSDILYTQLMTLPHHAMDNPVSCVMSKFIRAALNKDPRPVFCVCWTPDGRRLITGASRGEFTLWNGLTFNFETILQAHNSSVRSMIWSHNEQWMMTGDDMGYVKYWQANMNNVKMFQGHLEAIRGLSFSPTDQKFTSCSDDRTVRIFDFVTSREETVLQGHGSDVKCVDWHPHKALIVSGSKDSQQPIILWDVKGGKKITTIHAHKNTCTDLKWNQFNGNWLISSSRDHLCKLFDIRNMKEEVQSFRGHKKDACTVAWHPVYEKVFASGGADGSIFYWLVGVEKEIGNMEEAHDGMIWDLSWHPLGHMLVSGSNDRSTRFWTRNRPGDTFVDKVDDTMTPKMERSTGTIFKNHELPEIEKQKDGSILLPGLGFEPGMLDMLNEDFKEESSQDNNLFSPTSKQAQRNAPLFDPDEDEKRKKAPYSKPIPKEFEKAWQSNKPVSQSNSNQPMSLMSQSLLNGPSSRPPSLLALNCEPAGNSGFKRKLSQDFDTEYDERNWKNRNKFNYEDNDDDYEDEYDDFRDNRRNMRDSYNENDSYEDADYYDDRNRNYQRGRNQNRGSNFNAPYSRNRN</sequence>
<feature type="compositionally biased region" description="Low complexity" evidence="2">
    <location>
        <begin position="646"/>
        <end position="655"/>
    </location>
</feature>
<feature type="region of interest" description="Disordered" evidence="2">
    <location>
        <begin position="482"/>
        <end position="583"/>
    </location>
</feature>
<organism evidence="3 4">
    <name type="scientific">Brachionus plicatilis</name>
    <name type="common">Marine rotifer</name>
    <name type="synonym">Brachionus muelleri</name>
    <dbReference type="NCBI Taxonomy" id="10195"/>
    <lineage>
        <taxon>Eukaryota</taxon>
        <taxon>Metazoa</taxon>
        <taxon>Spiralia</taxon>
        <taxon>Gnathifera</taxon>
        <taxon>Rotifera</taxon>
        <taxon>Eurotatoria</taxon>
        <taxon>Monogononta</taxon>
        <taxon>Pseudotrocha</taxon>
        <taxon>Ploima</taxon>
        <taxon>Brachionidae</taxon>
        <taxon>Brachionus</taxon>
    </lineage>
</organism>
<dbReference type="OrthoDB" id="16717at2759"/>
<name>A0A3M7T735_BRAPC</name>
<dbReference type="EMBL" id="REGN01000173">
    <property type="protein sequence ID" value="RNA43836.1"/>
    <property type="molecule type" value="Genomic_DNA"/>
</dbReference>
<feature type="region of interest" description="Disordered" evidence="2">
    <location>
        <begin position="620"/>
        <end position="667"/>
    </location>
</feature>
<proteinExistence type="predicted"/>
<feature type="repeat" description="WD" evidence="1">
    <location>
        <begin position="212"/>
        <end position="253"/>
    </location>
</feature>
<dbReference type="STRING" id="10195.A0A3M7T735"/>
<dbReference type="FunFam" id="2.130.10.10:FF:000085">
    <property type="entry name" value="WD repeat domain 33"/>
    <property type="match status" value="1"/>
</dbReference>
<dbReference type="Gene3D" id="2.130.10.10">
    <property type="entry name" value="YVTN repeat-like/Quinoprotein amine dehydrogenase"/>
    <property type="match status" value="2"/>
</dbReference>
<feature type="compositionally biased region" description="Polar residues" evidence="2">
    <location>
        <begin position="487"/>
        <end position="501"/>
    </location>
</feature>
<dbReference type="PROSITE" id="PS50294">
    <property type="entry name" value="WD_REPEATS_REGION"/>
    <property type="match status" value="3"/>
</dbReference>
<dbReference type="InterPro" id="IPR015943">
    <property type="entry name" value="WD40/YVTN_repeat-like_dom_sf"/>
</dbReference>
<protein>
    <submittedName>
        <fullName evidence="3">Pre-mRNA 3 end processing WDR33 isoform X5</fullName>
    </submittedName>
</protein>
<dbReference type="AlphaFoldDB" id="A0A3M7T735"/>
<keyword evidence="1" id="KW-0853">WD repeat</keyword>
<feature type="compositionally biased region" description="Polar residues" evidence="2">
    <location>
        <begin position="656"/>
        <end position="667"/>
    </location>
</feature>
<dbReference type="SMART" id="SM00320">
    <property type="entry name" value="WD40"/>
    <property type="match status" value="7"/>
</dbReference>
<gene>
    <name evidence="3" type="ORF">BpHYR1_026092</name>
</gene>
<dbReference type="InterPro" id="IPR036322">
    <property type="entry name" value="WD40_repeat_dom_sf"/>
</dbReference>
<feature type="repeat" description="WD" evidence="1">
    <location>
        <begin position="129"/>
        <end position="161"/>
    </location>
</feature>
<dbReference type="SUPFAM" id="SSF50978">
    <property type="entry name" value="WD40 repeat-like"/>
    <property type="match status" value="1"/>
</dbReference>
<evidence type="ECO:0000313" key="3">
    <source>
        <dbReference type="EMBL" id="RNA43836.1"/>
    </source>
</evidence>
<feature type="repeat" description="WD" evidence="1">
    <location>
        <begin position="171"/>
        <end position="203"/>
    </location>
</feature>
<dbReference type="Pfam" id="PF00400">
    <property type="entry name" value="WD40"/>
    <property type="match status" value="7"/>
</dbReference>
<dbReference type="GO" id="GO:0005847">
    <property type="term" value="C:mRNA cleavage and polyadenylation specificity factor complex"/>
    <property type="evidence" value="ECO:0007669"/>
    <property type="project" value="TreeGrafter"/>
</dbReference>
<reference evidence="3 4" key="1">
    <citation type="journal article" date="2018" name="Sci. Rep.">
        <title>Genomic signatures of local adaptation to the degree of environmental predictability in rotifers.</title>
        <authorList>
            <person name="Franch-Gras L."/>
            <person name="Hahn C."/>
            <person name="Garcia-Roger E.M."/>
            <person name="Carmona M.J."/>
            <person name="Serra M."/>
            <person name="Gomez A."/>
        </authorList>
    </citation>
    <scope>NUCLEOTIDE SEQUENCE [LARGE SCALE GENOMIC DNA]</scope>
    <source>
        <strain evidence="3">HYR1</strain>
    </source>
</reference>
<feature type="repeat" description="WD" evidence="1">
    <location>
        <begin position="386"/>
        <end position="417"/>
    </location>
</feature>
<evidence type="ECO:0000256" key="2">
    <source>
        <dbReference type="SAM" id="MobiDB-lite"/>
    </source>
</evidence>
<evidence type="ECO:0000256" key="1">
    <source>
        <dbReference type="PROSITE-ProRule" id="PRU00221"/>
    </source>
</evidence>
<evidence type="ECO:0000313" key="4">
    <source>
        <dbReference type="Proteomes" id="UP000276133"/>
    </source>
</evidence>
<dbReference type="InterPro" id="IPR045245">
    <property type="entry name" value="Pfs2-like"/>
</dbReference>
<dbReference type="PANTHER" id="PTHR22836:SF0">
    <property type="entry name" value="PRE-MRNA 3' END PROCESSING PROTEIN WDR33"/>
    <property type="match status" value="1"/>
</dbReference>
<feature type="repeat" description="WD" evidence="1">
    <location>
        <begin position="342"/>
        <end position="374"/>
    </location>
</feature>
<dbReference type="InterPro" id="IPR001680">
    <property type="entry name" value="WD40_rpt"/>
</dbReference>
<comment type="caution">
    <text evidence="3">The sequence shown here is derived from an EMBL/GenBank/DDBJ whole genome shotgun (WGS) entry which is preliminary data.</text>
</comment>
<dbReference type="PROSITE" id="PS50082">
    <property type="entry name" value="WD_REPEATS_2"/>
    <property type="match status" value="6"/>
</dbReference>
<keyword evidence="4" id="KW-1185">Reference proteome</keyword>
<dbReference type="PANTHER" id="PTHR22836">
    <property type="entry name" value="WD40 REPEAT PROTEIN"/>
    <property type="match status" value="1"/>
</dbReference>
<feature type="compositionally biased region" description="Polar residues" evidence="2">
    <location>
        <begin position="531"/>
        <end position="558"/>
    </location>
</feature>
<accession>A0A3M7T735</accession>
<dbReference type="GO" id="GO:0031124">
    <property type="term" value="P:mRNA 3'-end processing"/>
    <property type="evidence" value="ECO:0007669"/>
    <property type="project" value="InterPro"/>
</dbReference>
<dbReference type="Proteomes" id="UP000276133">
    <property type="component" value="Unassembled WGS sequence"/>
</dbReference>
<dbReference type="CDD" id="cd00200">
    <property type="entry name" value="WD40"/>
    <property type="match status" value="1"/>
</dbReference>
<feature type="repeat" description="WD" evidence="1">
    <location>
        <begin position="254"/>
        <end position="280"/>
    </location>
</feature>